<evidence type="ECO:0000259" key="6">
    <source>
        <dbReference type="Pfam" id="PF04873"/>
    </source>
</evidence>
<dbReference type="SUPFAM" id="SSF116768">
    <property type="entry name" value="DNA-binding domain of EIN3-like"/>
    <property type="match status" value="1"/>
</dbReference>
<feature type="region of interest" description="Disordered" evidence="5">
    <location>
        <begin position="278"/>
        <end position="302"/>
    </location>
</feature>
<keyword evidence="3" id="KW-0936">Ethylene signaling pathway</keyword>
<dbReference type="Pfam" id="PF04873">
    <property type="entry name" value="EIN3_DNA-bd"/>
    <property type="match status" value="1"/>
</dbReference>
<evidence type="ECO:0000256" key="5">
    <source>
        <dbReference type="SAM" id="MobiDB-lite"/>
    </source>
</evidence>
<feature type="compositionally biased region" description="Acidic residues" evidence="5">
    <location>
        <begin position="11"/>
        <end position="23"/>
    </location>
</feature>
<dbReference type="OrthoDB" id="2017676at2759"/>
<dbReference type="InterPro" id="IPR047091">
    <property type="entry name" value="EIN3-like_DNA-bd"/>
</dbReference>
<protein>
    <submittedName>
        <fullName evidence="7">Putative ETHYLENE INSENSITIVE 3-like 4 protein</fullName>
    </submittedName>
</protein>
<dbReference type="GO" id="GO:0003700">
    <property type="term" value="F:DNA-binding transcription factor activity"/>
    <property type="evidence" value="ECO:0007669"/>
    <property type="project" value="InterPro"/>
</dbReference>
<accession>A0A834WWW0</accession>
<evidence type="ECO:0000313" key="7">
    <source>
        <dbReference type="EMBL" id="KAF7834275.1"/>
    </source>
</evidence>
<reference evidence="7" key="1">
    <citation type="submission" date="2020-09" db="EMBL/GenBank/DDBJ databases">
        <title>Genome-Enabled Discovery of Anthraquinone Biosynthesis in Senna tora.</title>
        <authorList>
            <person name="Kang S.-H."/>
            <person name="Pandey R.P."/>
            <person name="Lee C.-M."/>
            <person name="Sim J.-S."/>
            <person name="Jeong J.-T."/>
            <person name="Choi B.-S."/>
            <person name="Jung M."/>
            <person name="Ginzburg D."/>
            <person name="Zhao K."/>
            <person name="Won S.Y."/>
            <person name="Oh T.-J."/>
            <person name="Yu Y."/>
            <person name="Kim N.-H."/>
            <person name="Lee O.R."/>
            <person name="Lee T.-H."/>
            <person name="Bashyal P."/>
            <person name="Kim T.-S."/>
            <person name="Lee W.-H."/>
            <person name="Kawkins C."/>
            <person name="Kim C.-K."/>
            <person name="Kim J.S."/>
            <person name="Ahn B.O."/>
            <person name="Rhee S.Y."/>
            <person name="Sohng J.K."/>
        </authorList>
    </citation>
    <scope>NUCLEOTIDE SEQUENCE</scope>
    <source>
        <tissue evidence="7">Leaf</tissue>
    </source>
</reference>
<dbReference type="GO" id="GO:0009873">
    <property type="term" value="P:ethylene-activated signaling pathway"/>
    <property type="evidence" value="ECO:0007669"/>
    <property type="project" value="UniProtKB-KW"/>
</dbReference>
<feature type="compositionally biased region" description="Basic and acidic residues" evidence="5">
    <location>
        <begin position="1"/>
        <end position="10"/>
    </location>
</feature>
<evidence type="ECO:0000256" key="4">
    <source>
        <dbReference type="ARBA" id="ARBA00023242"/>
    </source>
</evidence>
<sequence>MVELELHEETGDPFEQAESEEDIDYDQLKRRMWKDRLLLQKMKEKRQEDEPDQKAKQEASRRKKLSRAQDSILKYMVKIMEVCNAQGFVYGIVPDKGKPVTGSSDSLREWWKDQVRFDQSAPNAIEKFLPLLEKGEMDEASYMHLLHDLQDTTLGSLLSALMQHCVPPQRKFPLERGLAPPWWPTGKELWWGEQGLLAHEYGPPPYKKPHDLKKAWKVSVLAAVIKHMSPDLSKLRKLVTQSKSLQDKMTAKDSATWSKVMNQEEALLELTNKCLKISPSSENQEDEASTSTNTTTSDHDPHLLSNEKRKYAFAHQECPNNVIDKLYACQNVECPQSELSSGFFDKNARKQHESVCAYGTHHQDPFHNYLLTDDARMTSVTNWMNTELQKANQNYEMGDDDFAGHHYWLNGIEDIDLRTALDMIPDNMHLNLSYDNPDSGDIAAGGVIRNSSA</sequence>
<comment type="similarity">
    <text evidence="2">Belongs to the EIN3 family.</text>
</comment>
<evidence type="ECO:0000256" key="1">
    <source>
        <dbReference type="ARBA" id="ARBA00004123"/>
    </source>
</evidence>
<feature type="region of interest" description="Disordered" evidence="5">
    <location>
        <begin position="42"/>
        <end position="65"/>
    </location>
</feature>
<evidence type="ECO:0000313" key="8">
    <source>
        <dbReference type="Proteomes" id="UP000634136"/>
    </source>
</evidence>
<name>A0A834WWW0_9FABA</name>
<feature type="compositionally biased region" description="Basic and acidic residues" evidence="5">
    <location>
        <begin position="42"/>
        <end position="60"/>
    </location>
</feature>
<proteinExistence type="inferred from homology"/>
<comment type="caution">
    <text evidence="7">The sequence shown here is derived from an EMBL/GenBank/DDBJ whole genome shotgun (WGS) entry which is preliminary data.</text>
</comment>
<feature type="region of interest" description="Disordered" evidence="5">
    <location>
        <begin position="1"/>
        <end position="23"/>
    </location>
</feature>
<dbReference type="GO" id="GO:0005634">
    <property type="term" value="C:nucleus"/>
    <property type="evidence" value="ECO:0007669"/>
    <property type="project" value="UniProtKB-SubCell"/>
</dbReference>
<feature type="domain" description="Ethylene insensitive 3-like DNA-binding" evidence="6">
    <location>
        <begin position="27"/>
        <end position="265"/>
    </location>
</feature>
<dbReference type="PANTHER" id="PTHR33305:SF29">
    <property type="entry name" value="ETHYLENE INSENSITIVE 3-LIKE 5 PROTEIN"/>
    <property type="match status" value="1"/>
</dbReference>
<gene>
    <name evidence="7" type="ORF">G2W53_009134</name>
</gene>
<dbReference type="FunFam" id="1.10.3180.10:FF:000001">
    <property type="entry name" value="Ethylene insensitive 3-like 1"/>
    <property type="match status" value="1"/>
</dbReference>
<dbReference type="AlphaFoldDB" id="A0A834WWW0"/>
<dbReference type="EMBL" id="JAAIUW010000004">
    <property type="protein sequence ID" value="KAF7834275.1"/>
    <property type="molecule type" value="Genomic_DNA"/>
</dbReference>
<keyword evidence="8" id="KW-1185">Reference proteome</keyword>
<dbReference type="InterPro" id="IPR023278">
    <property type="entry name" value="Ethylene_insens-like_DNA-bd"/>
</dbReference>
<dbReference type="Proteomes" id="UP000634136">
    <property type="component" value="Unassembled WGS sequence"/>
</dbReference>
<keyword evidence="4" id="KW-0539">Nucleus</keyword>
<dbReference type="Gene3D" id="1.10.3180.10">
    <property type="entry name" value="DNA-binding domain of EIN3-like"/>
    <property type="match status" value="2"/>
</dbReference>
<dbReference type="PANTHER" id="PTHR33305">
    <property type="entry name" value="ETHYLENE INSENSITIVE 3-LIKE 2 PROTEIN"/>
    <property type="match status" value="1"/>
</dbReference>
<dbReference type="InterPro" id="IPR006957">
    <property type="entry name" value="EIN3"/>
</dbReference>
<comment type="subcellular location">
    <subcellularLocation>
        <location evidence="1">Nucleus</location>
    </subcellularLocation>
</comment>
<evidence type="ECO:0000256" key="3">
    <source>
        <dbReference type="ARBA" id="ARBA00022745"/>
    </source>
</evidence>
<evidence type="ECO:0000256" key="2">
    <source>
        <dbReference type="ARBA" id="ARBA00009416"/>
    </source>
</evidence>
<organism evidence="7 8">
    <name type="scientific">Senna tora</name>
    <dbReference type="NCBI Taxonomy" id="362788"/>
    <lineage>
        <taxon>Eukaryota</taxon>
        <taxon>Viridiplantae</taxon>
        <taxon>Streptophyta</taxon>
        <taxon>Embryophyta</taxon>
        <taxon>Tracheophyta</taxon>
        <taxon>Spermatophyta</taxon>
        <taxon>Magnoliopsida</taxon>
        <taxon>eudicotyledons</taxon>
        <taxon>Gunneridae</taxon>
        <taxon>Pentapetalae</taxon>
        <taxon>rosids</taxon>
        <taxon>fabids</taxon>
        <taxon>Fabales</taxon>
        <taxon>Fabaceae</taxon>
        <taxon>Caesalpinioideae</taxon>
        <taxon>Cassia clade</taxon>
        <taxon>Senna</taxon>
    </lineage>
</organism>
<dbReference type="GO" id="GO:0003677">
    <property type="term" value="F:DNA binding"/>
    <property type="evidence" value="ECO:0007669"/>
    <property type="project" value="TreeGrafter"/>
</dbReference>